<name>A0ABX8FED2_9BACI</name>
<organism evidence="2 3">
    <name type="scientific">Cytobacillus gottheilii</name>
    <dbReference type="NCBI Taxonomy" id="859144"/>
    <lineage>
        <taxon>Bacteria</taxon>
        <taxon>Bacillati</taxon>
        <taxon>Bacillota</taxon>
        <taxon>Bacilli</taxon>
        <taxon>Bacillales</taxon>
        <taxon>Bacillaceae</taxon>
        <taxon>Cytobacillus</taxon>
    </lineage>
</organism>
<feature type="transmembrane region" description="Helical" evidence="1">
    <location>
        <begin position="42"/>
        <end position="59"/>
    </location>
</feature>
<evidence type="ECO:0000256" key="1">
    <source>
        <dbReference type="SAM" id="Phobius"/>
    </source>
</evidence>
<dbReference type="RefSeq" id="WP_214477867.1">
    <property type="nucleotide sequence ID" value="NZ_CP071709.1"/>
</dbReference>
<keyword evidence="1" id="KW-0472">Membrane</keyword>
<evidence type="ECO:0000313" key="2">
    <source>
        <dbReference type="EMBL" id="QVY62378.1"/>
    </source>
</evidence>
<gene>
    <name evidence="2" type="ORF">J1899_04550</name>
</gene>
<feature type="transmembrane region" description="Helical" evidence="1">
    <location>
        <begin position="123"/>
        <end position="143"/>
    </location>
</feature>
<feature type="transmembrane region" description="Helical" evidence="1">
    <location>
        <begin position="93"/>
        <end position="111"/>
    </location>
</feature>
<feature type="transmembrane region" description="Helical" evidence="1">
    <location>
        <begin position="17"/>
        <end position="36"/>
    </location>
</feature>
<proteinExistence type="predicted"/>
<accession>A0ABX8FED2</accession>
<protein>
    <submittedName>
        <fullName evidence="2">Uncharacterized protein</fullName>
    </submittedName>
</protein>
<keyword evidence="1" id="KW-0812">Transmembrane</keyword>
<sequence>MDANQVSNMRLRQAGTINMLILVLLAVFFLIVNVFTLTFSQFYLTAGILVLIQSVFGLIKRDSTKSIFPILEQAAEYEKEKMGSEWYKYKRTGHIWSLVLGCMFILQSVLFSDSGDGVFDLEIVLMLIIAFTVFIMINVSLIIHFRKVDQASTPFCV</sequence>
<evidence type="ECO:0000313" key="3">
    <source>
        <dbReference type="Proteomes" id="UP000679247"/>
    </source>
</evidence>
<reference evidence="2 3" key="1">
    <citation type="submission" date="2021-03" db="EMBL/GenBank/DDBJ databases">
        <title>The first data on the complete genome of the tetrodotoxin-producing bacterium.</title>
        <authorList>
            <person name="Melnikova D.I."/>
            <person name="Nijland R."/>
            <person name="Magarlamov T.Y."/>
        </authorList>
    </citation>
    <scope>NUCLEOTIDE SEQUENCE [LARGE SCALE GENOMIC DNA]</scope>
    <source>
        <strain evidence="2 3">1839</strain>
    </source>
</reference>
<dbReference type="EMBL" id="CP071709">
    <property type="protein sequence ID" value="QVY62378.1"/>
    <property type="molecule type" value="Genomic_DNA"/>
</dbReference>
<keyword evidence="3" id="KW-1185">Reference proteome</keyword>
<dbReference type="Proteomes" id="UP000679247">
    <property type="component" value="Chromosome"/>
</dbReference>
<keyword evidence="1" id="KW-1133">Transmembrane helix</keyword>